<proteinExistence type="inferred from homology"/>
<reference evidence="2 3" key="1">
    <citation type="submission" date="2017-07" db="EMBL/GenBank/DDBJ databases">
        <title>Complete Genome Sequence of the cosmetic ferment Vitreoscilla filiformis (ATCC15551).</title>
        <authorList>
            <person name="Contreras S."/>
            <person name="Sagory-Zalkind P."/>
            <person name="Blanquart H."/>
            <person name="Iltis A."/>
            <person name="Morand S.C."/>
        </authorList>
    </citation>
    <scope>NUCLEOTIDE SEQUENCE [LARGE SCALE GENOMIC DNA]</scope>
    <source>
        <strain evidence="2 3">ATCC 15551</strain>
    </source>
</reference>
<dbReference type="Pfam" id="PF03401">
    <property type="entry name" value="TctC"/>
    <property type="match status" value="1"/>
</dbReference>
<dbReference type="EMBL" id="CP022423">
    <property type="protein sequence ID" value="ASM75976.1"/>
    <property type="molecule type" value="Genomic_DNA"/>
</dbReference>
<dbReference type="RefSeq" id="WP_089415407.1">
    <property type="nucleotide sequence ID" value="NZ_CP022423.1"/>
</dbReference>
<dbReference type="KEGG" id="vff:VITFI_CDS0197"/>
<dbReference type="InterPro" id="IPR005064">
    <property type="entry name" value="BUG"/>
</dbReference>
<dbReference type="SUPFAM" id="SSF53850">
    <property type="entry name" value="Periplasmic binding protein-like II"/>
    <property type="match status" value="1"/>
</dbReference>
<dbReference type="PROSITE" id="PS51318">
    <property type="entry name" value="TAT"/>
    <property type="match status" value="1"/>
</dbReference>
<dbReference type="AlphaFoldDB" id="A0A221KAE3"/>
<dbReference type="Gene3D" id="3.40.190.10">
    <property type="entry name" value="Periplasmic binding protein-like II"/>
    <property type="match status" value="1"/>
</dbReference>
<dbReference type="OrthoDB" id="8678477at2"/>
<evidence type="ECO:0000256" key="1">
    <source>
        <dbReference type="ARBA" id="ARBA00006987"/>
    </source>
</evidence>
<accession>A0A221KAE3</accession>
<sequence>MDQGIKPINRRQGLRWLGAAGGLWAAALAPAWAQSWPAKPVTVVVPWPAGGPSDIAARPLAKGLQDALGKPFVIDNKGGSGGNIGTAAMLQAPADGHTLLVTSSAPVAINPSLYKKMPFDPAKDLIPVTNVLRVPLVLAVPPNSPLNDLKAVMAQIKAKPAESIFASAGNGTPQHLTGELFADALQVQMTHVPYKGSAPALTDLMAGHVPMMFDSLASIGQHIKSGKLKAIAVTGAKRTPLLPNVPTLAEAGLPGIESYAWYGLFVKAGTPAAVVQQLNAEALKVMKTPEFQRTLADTGSEYVGDTPVNFAAFVKAEAEKWGRLVKISGATVD</sequence>
<keyword evidence="3" id="KW-1185">Reference proteome</keyword>
<name>A0A221KAE3_VITFI</name>
<dbReference type="CDD" id="cd13578">
    <property type="entry name" value="PBP2_Bug27"/>
    <property type="match status" value="1"/>
</dbReference>
<evidence type="ECO:0000313" key="2">
    <source>
        <dbReference type="EMBL" id="ASM75976.1"/>
    </source>
</evidence>
<gene>
    <name evidence="2" type="ORF">VITFI_CDS0197</name>
</gene>
<dbReference type="InterPro" id="IPR006311">
    <property type="entry name" value="TAT_signal"/>
</dbReference>
<evidence type="ECO:0000313" key="3">
    <source>
        <dbReference type="Proteomes" id="UP000199729"/>
    </source>
</evidence>
<dbReference type="Proteomes" id="UP000199729">
    <property type="component" value="Chromosome"/>
</dbReference>
<dbReference type="InterPro" id="IPR042100">
    <property type="entry name" value="Bug_dom1"/>
</dbReference>
<protein>
    <submittedName>
        <fullName evidence="2">MFS transporter</fullName>
    </submittedName>
</protein>
<dbReference type="PANTHER" id="PTHR42928">
    <property type="entry name" value="TRICARBOXYLATE-BINDING PROTEIN"/>
    <property type="match status" value="1"/>
</dbReference>
<dbReference type="PANTHER" id="PTHR42928:SF5">
    <property type="entry name" value="BLR1237 PROTEIN"/>
    <property type="match status" value="1"/>
</dbReference>
<comment type="similarity">
    <text evidence="1">Belongs to the UPF0065 (bug) family.</text>
</comment>
<dbReference type="Gene3D" id="3.40.190.150">
    <property type="entry name" value="Bordetella uptake gene, domain 1"/>
    <property type="match status" value="1"/>
</dbReference>
<organism evidence="2 3">
    <name type="scientific">Vitreoscilla filiformis</name>
    <dbReference type="NCBI Taxonomy" id="63"/>
    <lineage>
        <taxon>Bacteria</taxon>
        <taxon>Pseudomonadati</taxon>
        <taxon>Pseudomonadota</taxon>
        <taxon>Betaproteobacteria</taxon>
        <taxon>Neisseriales</taxon>
        <taxon>Neisseriaceae</taxon>
        <taxon>Vitreoscilla</taxon>
    </lineage>
</organism>
<dbReference type="PIRSF" id="PIRSF017082">
    <property type="entry name" value="YflP"/>
    <property type="match status" value="1"/>
</dbReference>